<accession>A0A8J8Q9U4</accession>
<dbReference type="Pfam" id="PF17231">
    <property type="entry name" value="DUF5305"/>
    <property type="match status" value="1"/>
</dbReference>
<dbReference type="Proteomes" id="UP000766904">
    <property type="component" value="Unassembled WGS sequence"/>
</dbReference>
<organism evidence="3 4">
    <name type="scientific">Natronococcus pandeyae</name>
    <dbReference type="NCBI Taxonomy" id="2055836"/>
    <lineage>
        <taxon>Archaea</taxon>
        <taxon>Methanobacteriati</taxon>
        <taxon>Methanobacteriota</taxon>
        <taxon>Stenosarchaea group</taxon>
        <taxon>Halobacteria</taxon>
        <taxon>Halobacteriales</taxon>
        <taxon>Natrialbaceae</taxon>
        <taxon>Natronococcus</taxon>
    </lineage>
</organism>
<keyword evidence="2" id="KW-1133">Transmembrane helix</keyword>
<dbReference type="InterPro" id="IPR035185">
    <property type="entry name" value="DUF5305"/>
</dbReference>
<gene>
    <name evidence="3" type="ORF">CV102_01740</name>
</gene>
<proteinExistence type="predicted"/>
<feature type="transmembrane region" description="Helical" evidence="2">
    <location>
        <begin position="12"/>
        <end position="37"/>
    </location>
</feature>
<keyword evidence="4" id="KW-1185">Reference proteome</keyword>
<keyword evidence="2" id="KW-0812">Transmembrane</keyword>
<name>A0A8J8Q9U4_9EURY</name>
<evidence type="ECO:0000256" key="1">
    <source>
        <dbReference type="SAM" id="MobiDB-lite"/>
    </source>
</evidence>
<feature type="region of interest" description="Disordered" evidence="1">
    <location>
        <begin position="356"/>
        <end position="381"/>
    </location>
</feature>
<reference evidence="3" key="1">
    <citation type="submission" date="2017-11" db="EMBL/GenBank/DDBJ databases">
        <authorList>
            <person name="Kajale S.C."/>
            <person name="Sharma A."/>
        </authorList>
    </citation>
    <scope>NUCLEOTIDE SEQUENCE</scope>
    <source>
        <strain evidence="3">LS1_42</strain>
    </source>
</reference>
<evidence type="ECO:0000313" key="4">
    <source>
        <dbReference type="Proteomes" id="UP000766904"/>
    </source>
</evidence>
<dbReference type="EMBL" id="PHNJ01000001">
    <property type="protein sequence ID" value="TYL40709.1"/>
    <property type="molecule type" value="Genomic_DNA"/>
</dbReference>
<evidence type="ECO:0000313" key="3">
    <source>
        <dbReference type="EMBL" id="TYL40709.1"/>
    </source>
</evidence>
<evidence type="ECO:0008006" key="5">
    <source>
        <dbReference type="Google" id="ProtNLM"/>
    </source>
</evidence>
<sequence>MISERTLLRLRAALDEWFVVVIVALLTLSLVGGWAAYGSVAAPDDEVEQQTVEVWSSTAGFDHGATVQEENEVFPAGSELSDRSVYFTEVSPELDATFRYGYDAPDGDVAVGVEAERVIRSVDDEDVEHWSVNETIAESDTRGLEPGEEHTTSFSVDVPETANESERIEDSLGGSAGSVETVVVVHVTVEGTIDGEPVDRVETYELALEPGGSTYAVDAPTAEQRTEERTEEVAAASTSGFLGSVAPVLLTLASICALGALVIARQNGTLAPSETELERVRERYEREEFDDWISRGSLPDDVRDRARIEVATLEDLVDVAIDCDRRVLEDERAGEYYVVDGESLYVYVPDALEAADGSVDRTPEETTLADGSGGESDDTDS</sequence>
<keyword evidence="2" id="KW-0472">Membrane</keyword>
<feature type="region of interest" description="Disordered" evidence="1">
    <location>
        <begin position="139"/>
        <end position="162"/>
    </location>
</feature>
<feature type="compositionally biased region" description="Basic and acidic residues" evidence="1">
    <location>
        <begin position="139"/>
        <end position="151"/>
    </location>
</feature>
<comment type="caution">
    <text evidence="3">The sequence shown here is derived from an EMBL/GenBank/DDBJ whole genome shotgun (WGS) entry which is preliminary data.</text>
</comment>
<evidence type="ECO:0000256" key="2">
    <source>
        <dbReference type="SAM" id="Phobius"/>
    </source>
</evidence>
<dbReference type="AlphaFoldDB" id="A0A8J8Q9U4"/>
<protein>
    <recommendedName>
        <fullName evidence="5">DUF5305 domain-containing protein</fullName>
    </recommendedName>
</protein>